<evidence type="ECO:0000256" key="1">
    <source>
        <dbReference type="SAM" id="Phobius"/>
    </source>
</evidence>
<proteinExistence type="predicted"/>
<keyword evidence="1" id="KW-1133">Transmembrane helix</keyword>
<accession>J9FVM1</accession>
<reference evidence="2" key="1">
    <citation type="journal article" date="2012" name="PLoS ONE">
        <title>Gene sets for utilization of primary and secondary nutrition supplies in the distal gut of endangered iberian lynx.</title>
        <authorList>
            <person name="Alcaide M."/>
            <person name="Messina E."/>
            <person name="Richter M."/>
            <person name="Bargiela R."/>
            <person name="Peplies J."/>
            <person name="Huws S.A."/>
            <person name="Newbold C.J."/>
            <person name="Golyshin P.N."/>
            <person name="Simon M.A."/>
            <person name="Lopez G."/>
            <person name="Yakimov M.M."/>
            <person name="Ferrer M."/>
        </authorList>
    </citation>
    <scope>NUCLEOTIDE SEQUENCE</scope>
</reference>
<organism evidence="2">
    <name type="scientific">gut metagenome</name>
    <dbReference type="NCBI Taxonomy" id="749906"/>
    <lineage>
        <taxon>unclassified sequences</taxon>
        <taxon>metagenomes</taxon>
        <taxon>organismal metagenomes</taxon>
    </lineage>
</organism>
<sequence>MSLFFALSTLVMTGFAVGSCTALVRKMVFNWAVVSFSPSSLFAFSFCDRKRL</sequence>
<comment type="caution">
    <text evidence="2">The sequence shown here is derived from an EMBL/GenBank/DDBJ whole genome shotgun (WGS) entry which is preliminary data.</text>
</comment>
<gene>
    <name evidence="2" type="ORF">EVA_20460</name>
</gene>
<protein>
    <submittedName>
        <fullName evidence="2">Membrane protein</fullName>
    </submittedName>
</protein>
<dbReference type="EMBL" id="AMCI01008184">
    <property type="protein sequence ID" value="EJW91434.1"/>
    <property type="molecule type" value="Genomic_DNA"/>
</dbReference>
<name>J9FVM1_9ZZZZ</name>
<feature type="transmembrane region" description="Helical" evidence="1">
    <location>
        <begin position="28"/>
        <end position="47"/>
    </location>
</feature>
<evidence type="ECO:0000313" key="2">
    <source>
        <dbReference type="EMBL" id="EJW91434.1"/>
    </source>
</evidence>
<keyword evidence="1" id="KW-0472">Membrane</keyword>
<keyword evidence="1" id="KW-0812">Transmembrane</keyword>
<dbReference type="AlphaFoldDB" id="J9FVM1"/>